<dbReference type="Gene3D" id="3.40.50.880">
    <property type="match status" value="1"/>
</dbReference>
<feature type="domain" description="PurM-like C-terminal" evidence="12">
    <location>
        <begin position="432"/>
        <end position="587"/>
    </location>
</feature>
<dbReference type="Gene3D" id="1.10.8.750">
    <property type="entry name" value="Phosphoribosylformylglycinamidine synthase, linker domain"/>
    <property type="match status" value="1"/>
</dbReference>
<comment type="caution">
    <text evidence="16">The sequence shown here is derived from an EMBL/GenBank/DDBJ whole genome shotgun (WGS) entry which is preliminary data.</text>
</comment>
<evidence type="ECO:0000256" key="8">
    <source>
        <dbReference type="ARBA" id="ARBA00022842"/>
    </source>
</evidence>
<dbReference type="PANTHER" id="PTHR10099:SF1">
    <property type="entry name" value="PHOSPHORIBOSYLFORMYLGLYCINAMIDINE SYNTHASE"/>
    <property type="match status" value="1"/>
</dbReference>
<evidence type="ECO:0000256" key="7">
    <source>
        <dbReference type="ARBA" id="ARBA00022840"/>
    </source>
</evidence>
<keyword evidence="3 10" id="KW-0436">Ligase</keyword>
<dbReference type="Pfam" id="PF02769">
    <property type="entry name" value="AIRS_C"/>
    <property type="match status" value="2"/>
</dbReference>
<dbReference type="Proteomes" id="UP000480164">
    <property type="component" value="Unassembled WGS sequence"/>
</dbReference>
<dbReference type="InterPro" id="IPR055181">
    <property type="entry name" value="FGAR-AT_PurM_N-like"/>
</dbReference>
<comment type="similarity">
    <text evidence="2 10">In the N-terminal section; belongs to the FGAMS family.</text>
</comment>
<evidence type="ECO:0000256" key="1">
    <source>
        <dbReference type="ARBA" id="ARBA00004920"/>
    </source>
</evidence>
<evidence type="ECO:0000256" key="4">
    <source>
        <dbReference type="ARBA" id="ARBA00022723"/>
    </source>
</evidence>
<proteinExistence type="inferred from homology"/>
<evidence type="ECO:0000259" key="15">
    <source>
        <dbReference type="Pfam" id="PF22689"/>
    </source>
</evidence>
<sequence length="1294" mass="140694">MMEILRGSPALSAFRINKLLARFQDAHLPVSDIYAEYVHFADVSASLSEDEKSRLQRLLKYGPSLAEHTPEGRLLLVTPRPGTISPWSSKATDIAHNCDLPQVVRLERGMAFYVQAPQLTEAQWGELAALLHDRMMETVFADLNQAEALFAHHQPAPLQSVDVLGEGRNALVQANIKLGLALADDEIDYLLDAFEKLGRNPNDIELYMFAQANSEHCRHKIFNADWVIDGKPQPKSLFKMIKNTFEKTPDHVLSAYKDNAAVMEGSQVGRFYADPQGHYDFHQEDAHILMKVETHNHPTAISPWPGAATGSGGEIRDEGATGRGAKPKAGLVGFSVSNLRIPGFEQPWEEDFGKPDRIVTALDIMTEGPLGGAAFNNEFGRPALNGYFRTYEERVNSHNGEELRGYHKPVMLAGGIGNIRADHVQKGEITIGAKLIVLGGPAMNIGLGGGAASSMASGQSDADLDFASVQRDNPEMERRCQEVIDRCWQLGEENPILFIHDVGAGGLSNAMPELVSDGERGGRFNLRDILNDEPGMSPLEVWCNESQERYVLAVSPDSLPLFDALCKRERAPYAVIGEATEEMHLSLSDSHFGNTPIDMPLDVLLGKTPKMTRNVTTLKVKGEALVRDGISVADAVNRVLHLPTVAEKTFLITIGDRSVTGMVARDQMVGPWQIPVANCAVTTASLDSYYGEAMALGERAPVALLDFAASGRLAVGEAITNIAATEIGPLTRIKLSANWMAAAGHPGEDAGLYEAVKAVGEELCPALGITIPVGKDSMSMKTRWQQGSEQREMTSPLSLVITAFARVEDVRKTVTPQLQTVDNALLLIDLGKGVNALGATALSQVYRQLGDKPADVRDVQQLAGFYNAIQALVADSKLLAYHDRSDGGLLVTLAEMAFTGHCGVEADIAALGSDSLAALFNEELGAVIQVAAADLAAVEQIFAAHGLADCVHVLGKAVSGDRFVITSGDSAVYSESRTTLRTWWAETTWQMQRLRDNPNCADQEHEAKKDDRDPGLNVALTFKPQEDIAAPYIASGARPKVAVLREQGVNSHVEMAAAFHRAGFDAVDVHMSDLLAGRRGLDDVQALVACGGFSYGDVLGAGEGWAKSILFNARVRDEFETFFHRPQTLALGVCNGCQMMSNLRELIPGSEEWPRFVRNQSERFEARFSLVEVAASPSLLLDGMVGSRMPIAVSHGEGFVEVRSDAHLAQLESKGLVALRFVDNFGKVTQQYPANPNGSPNGITAVTNESGRVTIMMPHPERVYRTVSNSWHPAEWGEDSPWMRIFRNARKQLG</sequence>
<feature type="region of interest" description="Disordered" evidence="11">
    <location>
        <begin position="302"/>
        <end position="326"/>
    </location>
</feature>
<dbReference type="EC" id="6.3.5.3" evidence="10"/>
<dbReference type="Pfam" id="PF18076">
    <property type="entry name" value="FGAR-AT_N"/>
    <property type="match status" value="1"/>
</dbReference>
<dbReference type="SUPFAM" id="SSF109736">
    <property type="entry name" value="FGAM synthase PurL, linker domain"/>
    <property type="match status" value="1"/>
</dbReference>
<dbReference type="PROSITE" id="PS51273">
    <property type="entry name" value="GATASE_TYPE_1"/>
    <property type="match status" value="1"/>
</dbReference>
<feature type="binding site" evidence="10">
    <location>
        <position position="721"/>
    </location>
    <ligand>
        <name>Mg(2+)</name>
        <dbReference type="ChEBI" id="CHEBI:18420"/>
    </ligand>
</feature>
<feature type="binding site" evidence="10">
    <location>
        <position position="883"/>
    </location>
    <ligand>
        <name>Mg(2+)</name>
        <dbReference type="ChEBI" id="CHEBI:18420"/>
    </ligand>
</feature>
<dbReference type="NCBIfam" id="TIGR01735">
    <property type="entry name" value="FGAM_synt"/>
    <property type="match status" value="1"/>
</dbReference>
<evidence type="ECO:0000256" key="6">
    <source>
        <dbReference type="ARBA" id="ARBA00022755"/>
    </source>
</evidence>
<feature type="domain" description="PurM-like C-terminal" evidence="12">
    <location>
        <begin position="823"/>
        <end position="965"/>
    </location>
</feature>
<evidence type="ECO:0000256" key="3">
    <source>
        <dbReference type="ARBA" id="ARBA00022598"/>
    </source>
</evidence>
<comment type="subcellular location">
    <subcellularLocation>
        <location evidence="10">Cytoplasm</location>
    </subcellularLocation>
</comment>
<dbReference type="Gene3D" id="3.30.1330.10">
    <property type="entry name" value="PurM-like, N-terminal domain"/>
    <property type="match status" value="2"/>
</dbReference>
<keyword evidence="4 10" id="KW-0479">Metal-binding</keyword>
<keyword evidence="10" id="KW-0963">Cytoplasm</keyword>
<dbReference type="SUPFAM" id="SSF56042">
    <property type="entry name" value="PurM C-terminal domain-like"/>
    <property type="match status" value="2"/>
</dbReference>
<dbReference type="Pfam" id="PF18072">
    <property type="entry name" value="FGAR-AT_linker"/>
    <property type="match status" value="1"/>
</dbReference>
<dbReference type="InterPro" id="IPR029062">
    <property type="entry name" value="Class_I_gatase-like"/>
</dbReference>
<dbReference type="Gene3D" id="3.90.650.10">
    <property type="entry name" value="PurM-like C-terminal domain"/>
    <property type="match status" value="2"/>
</dbReference>
<evidence type="ECO:0000313" key="17">
    <source>
        <dbReference type="Proteomes" id="UP000480164"/>
    </source>
</evidence>
<keyword evidence="9 10" id="KW-0315">Glutamine amidotransferase</keyword>
<dbReference type="Pfam" id="PF22689">
    <property type="entry name" value="FGAR-AT_PurM_N-like"/>
    <property type="match status" value="1"/>
</dbReference>
<feature type="binding site" evidence="10">
    <location>
        <begin position="306"/>
        <end position="317"/>
    </location>
    <ligand>
        <name>ATP</name>
        <dbReference type="ChEBI" id="CHEBI:30616"/>
    </ligand>
</feature>
<feature type="active site" evidence="10">
    <location>
        <position position="1259"/>
    </location>
</feature>
<dbReference type="HAMAP" id="MF_00419">
    <property type="entry name" value="PurL_1"/>
    <property type="match status" value="1"/>
</dbReference>
<dbReference type="SUPFAM" id="SSF55326">
    <property type="entry name" value="PurM N-terminal domain-like"/>
    <property type="match status" value="2"/>
</dbReference>
<dbReference type="CDD" id="cd02203">
    <property type="entry name" value="PurL_repeat1"/>
    <property type="match status" value="1"/>
</dbReference>
<evidence type="ECO:0000256" key="10">
    <source>
        <dbReference type="HAMAP-Rule" id="MF_00419"/>
    </source>
</evidence>
<evidence type="ECO:0000256" key="9">
    <source>
        <dbReference type="ARBA" id="ARBA00022962"/>
    </source>
</evidence>
<feature type="domain" description="FGAR-AT PurM N-terminal-like" evidence="15">
    <location>
        <begin position="647"/>
        <end position="806"/>
    </location>
</feature>
<evidence type="ECO:0000313" key="16">
    <source>
        <dbReference type="EMBL" id="MTD28524.1"/>
    </source>
</evidence>
<dbReference type="CDD" id="cd01740">
    <property type="entry name" value="GATase1_FGAR_AT"/>
    <property type="match status" value="1"/>
</dbReference>
<dbReference type="InterPro" id="IPR041609">
    <property type="entry name" value="PurL_linker"/>
</dbReference>
<feature type="domain" description="Phosphoribosylformylglycinamidine synthase N-terminal" evidence="14">
    <location>
        <begin position="36"/>
        <end position="150"/>
    </location>
</feature>
<comment type="function">
    <text evidence="10">Phosphoribosylformylglycinamidine synthase involved in the purines biosynthetic pathway. Catalyzes the ATP-dependent conversion of formylglycinamide ribonucleotide (FGAR) and glutamine to yield formylglycinamidine ribonucleotide (FGAM) and glutamate.</text>
</comment>
<keyword evidence="8 10" id="KW-0460">Magnesium</keyword>
<keyword evidence="17" id="KW-1185">Reference proteome</keyword>
<dbReference type="InterPro" id="IPR036921">
    <property type="entry name" value="PurM-like_N_sf"/>
</dbReference>
<dbReference type="SMART" id="SM01211">
    <property type="entry name" value="GATase_5"/>
    <property type="match status" value="1"/>
</dbReference>
<comment type="pathway">
    <text evidence="1 10">Purine metabolism; IMP biosynthesis via de novo pathway; 5-amino-1-(5-phospho-D-ribosyl)imidazole from N(2)-formyl-N(1)-(5-phospho-D-ribosyl)glycinamide: step 1/2.</text>
</comment>
<dbReference type="InterPro" id="IPR010918">
    <property type="entry name" value="PurM-like_C_dom"/>
</dbReference>
<dbReference type="InterPro" id="IPR036676">
    <property type="entry name" value="PurM-like_C_sf"/>
</dbReference>
<dbReference type="PANTHER" id="PTHR10099">
    <property type="entry name" value="PHOSPHORIBOSYLFORMYLGLYCINAMIDINE SYNTHASE"/>
    <property type="match status" value="1"/>
</dbReference>
<feature type="active site" description="Nucleophile" evidence="10">
    <location>
        <position position="1134"/>
    </location>
</feature>
<organism evidence="16 17">
    <name type="scientific">Erwinia sorbitola</name>
    <dbReference type="NCBI Taxonomy" id="2681984"/>
    <lineage>
        <taxon>Bacteria</taxon>
        <taxon>Pseudomonadati</taxon>
        <taxon>Pseudomonadota</taxon>
        <taxon>Gammaproteobacteria</taxon>
        <taxon>Enterobacterales</taxon>
        <taxon>Erwiniaceae</taxon>
        <taxon>Erwinia</taxon>
    </lineage>
</organism>
<comment type="catalytic activity">
    <reaction evidence="10">
        <text>N(2)-formyl-N(1)-(5-phospho-beta-D-ribosyl)glycinamide + L-glutamine + ATP + H2O = 2-formamido-N(1)-(5-O-phospho-beta-D-ribosyl)acetamidine + L-glutamate + ADP + phosphate + H(+)</text>
        <dbReference type="Rhea" id="RHEA:17129"/>
        <dbReference type="ChEBI" id="CHEBI:15377"/>
        <dbReference type="ChEBI" id="CHEBI:15378"/>
        <dbReference type="ChEBI" id="CHEBI:29985"/>
        <dbReference type="ChEBI" id="CHEBI:30616"/>
        <dbReference type="ChEBI" id="CHEBI:43474"/>
        <dbReference type="ChEBI" id="CHEBI:58359"/>
        <dbReference type="ChEBI" id="CHEBI:147286"/>
        <dbReference type="ChEBI" id="CHEBI:147287"/>
        <dbReference type="ChEBI" id="CHEBI:456216"/>
        <dbReference type="EC" id="6.3.5.3"/>
    </reaction>
</comment>
<keyword evidence="5 10" id="KW-0547">Nucleotide-binding</keyword>
<comment type="subunit">
    <text evidence="10">Monomer.</text>
</comment>
<protein>
    <recommendedName>
        <fullName evidence="10">Phosphoribosylformylglycinamidine synthase</fullName>
        <shortName evidence="10">FGAM synthase</shortName>
        <shortName evidence="10">FGAMS</shortName>
        <ecNumber evidence="10">6.3.5.3</ecNumber>
    </recommendedName>
    <alternativeName>
        <fullName evidence="10">Formylglycinamide ribonucleotide amidotransferase</fullName>
        <shortName evidence="10">FGAR amidotransferase</shortName>
        <shortName evidence="10">FGAR-AT</shortName>
    </alternativeName>
</protein>
<name>A0ABW9REP5_9GAMM</name>
<feature type="domain" description="Phosphoribosylformylglycinamidine synthase linker" evidence="13">
    <location>
        <begin position="171"/>
        <end position="220"/>
    </location>
</feature>
<feature type="binding site" evidence="10">
    <location>
        <position position="677"/>
    </location>
    <ligand>
        <name>ATP</name>
        <dbReference type="ChEBI" id="CHEBI:30616"/>
    </ligand>
</feature>
<evidence type="ECO:0000259" key="13">
    <source>
        <dbReference type="Pfam" id="PF18072"/>
    </source>
</evidence>
<evidence type="ECO:0000259" key="12">
    <source>
        <dbReference type="Pfam" id="PF02769"/>
    </source>
</evidence>
<keyword evidence="6 10" id="KW-0658">Purine biosynthesis</keyword>
<dbReference type="InterPro" id="IPR040707">
    <property type="entry name" value="FGAR-AT_N"/>
</dbReference>
<feature type="binding site" evidence="10">
    <location>
        <position position="885"/>
    </location>
    <ligand>
        <name>ATP</name>
        <dbReference type="ChEBI" id="CHEBI:30616"/>
    </ligand>
</feature>
<dbReference type="RefSeq" id="WP_154753777.1">
    <property type="nucleotide sequence ID" value="NZ_WLZX01000007.1"/>
</dbReference>
<evidence type="ECO:0000256" key="2">
    <source>
        <dbReference type="ARBA" id="ARBA00008608"/>
    </source>
</evidence>
<dbReference type="SUPFAM" id="SSF82697">
    <property type="entry name" value="PurS-like"/>
    <property type="match status" value="1"/>
</dbReference>
<reference evidence="16 17" key="1">
    <citation type="submission" date="2019-11" db="EMBL/GenBank/DDBJ databases">
        <title>Erwinia sp. nov., isolated from feces of birds in Tibet plateau of China.</title>
        <authorList>
            <person name="Ge Y."/>
        </authorList>
    </citation>
    <scope>NUCLEOTIDE SEQUENCE [LARGE SCALE GENOMIC DNA]</scope>
    <source>
        <strain evidence="16 17">J316</strain>
    </source>
</reference>
<dbReference type="SUPFAM" id="SSF52317">
    <property type="entry name" value="Class I glutamine amidotransferase-like"/>
    <property type="match status" value="1"/>
</dbReference>
<evidence type="ECO:0000256" key="11">
    <source>
        <dbReference type="SAM" id="MobiDB-lite"/>
    </source>
</evidence>
<feature type="binding site" evidence="10">
    <location>
        <position position="717"/>
    </location>
    <ligand>
        <name>Mg(2+)</name>
        <dbReference type="ChEBI" id="CHEBI:18420"/>
    </ligand>
</feature>
<evidence type="ECO:0000259" key="14">
    <source>
        <dbReference type="Pfam" id="PF18076"/>
    </source>
</evidence>
<dbReference type="NCBIfam" id="NF003672">
    <property type="entry name" value="PRK05297.1"/>
    <property type="match status" value="1"/>
</dbReference>
<feature type="active site" evidence="10">
    <location>
        <position position="1261"/>
    </location>
</feature>
<keyword evidence="7 10" id="KW-0067">ATP-binding</keyword>
<dbReference type="InterPro" id="IPR036604">
    <property type="entry name" value="PurS-like_sf"/>
</dbReference>
<comment type="caution">
    <text evidence="10">Lacks conserved residue(s) required for the propagation of feature annotation.</text>
</comment>
<dbReference type="Pfam" id="PF13507">
    <property type="entry name" value="GATase_5"/>
    <property type="match status" value="1"/>
</dbReference>
<gene>
    <name evidence="10 16" type="primary">purL</name>
    <name evidence="16" type="synonym">purI</name>
    <name evidence="16" type="ORF">GK011_16430</name>
</gene>
<evidence type="ECO:0000256" key="5">
    <source>
        <dbReference type="ARBA" id="ARBA00022741"/>
    </source>
</evidence>
<dbReference type="EMBL" id="WLZX01000007">
    <property type="protein sequence ID" value="MTD28524.1"/>
    <property type="molecule type" value="Genomic_DNA"/>
</dbReference>
<dbReference type="InterPro" id="IPR010073">
    <property type="entry name" value="PurL_large"/>
</dbReference>
<dbReference type="GO" id="GO:0004642">
    <property type="term" value="F:phosphoribosylformylglycinamidine synthase activity"/>
    <property type="evidence" value="ECO:0007669"/>
    <property type="project" value="UniProtKB-EC"/>
</dbReference>
<accession>A0ABW9REP5</accession>